<evidence type="ECO:0000256" key="2">
    <source>
        <dbReference type="ARBA" id="ARBA00022525"/>
    </source>
</evidence>
<dbReference type="OrthoDB" id="9425590at2759"/>
<dbReference type="SUPFAM" id="SSF50494">
    <property type="entry name" value="Trypsin-like serine proteases"/>
    <property type="match status" value="1"/>
</dbReference>
<dbReference type="Gene3D" id="2.40.10.10">
    <property type="entry name" value="Trypsin-like serine proteases"/>
    <property type="match status" value="1"/>
</dbReference>
<keyword evidence="5" id="KW-0325">Glycoprotein</keyword>
<dbReference type="PANTHER" id="PTHR24252:SF7">
    <property type="entry name" value="HYALIN"/>
    <property type="match status" value="1"/>
</dbReference>
<dbReference type="PRINTS" id="PR00722">
    <property type="entry name" value="CHYMOTRYPSIN"/>
</dbReference>
<evidence type="ECO:0000256" key="5">
    <source>
        <dbReference type="ARBA" id="ARBA00023180"/>
    </source>
</evidence>
<feature type="region of interest" description="Disordered" evidence="6">
    <location>
        <begin position="98"/>
        <end position="144"/>
    </location>
</feature>
<reference evidence="7" key="1">
    <citation type="submission" date="2021-02" db="EMBL/GenBank/DDBJ databases">
        <authorList>
            <person name="Bekaert M."/>
        </authorList>
    </citation>
    <scope>NUCLEOTIDE SEQUENCE</scope>
    <source>
        <strain evidence="7">IoA-00</strain>
    </source>
</reference>
<dbReference type="Proteomes" id="UP000675881">
    <property type="component" value="Chromosome 1"/>
</dbReference>
<evidence type="ECO:0000256" key="3">
    <source>
        <dbReference type="ARBA" id="ARBA00022729"/>
    </source>
</evidence>
<feature type="compositionally biased region" description="Low complexity" evidence="6">
    <location>
        <begin position="133"/>
        <end position="142"/>
    </location>
</feature>
<comment type="subcellular location">
    <subcellularLocation>
        <location evidence="1">Secreted</location>
    </subcellularLocation>
</comment>
<dbReference type="InterPro" id="IPR009003">
    <property type="entry name" value="Peptidase_S1_PA"/>
</dbReference>
<evidence type="ECO:0000256" key="1">
    <source>
        <dbReference type="ARBA" id="ARBA00004613"/>
    </source>
</evidence>
<feature type="compositionally biased region" description="Basic residues" evidence="6">
    <location>
        <begin position="105"/>
        <end position="132"/>
    </location>
</feature>
<sequence length="452" mass="49942">MNNTDTDLRIYRDIKEKKIQDSGPSSKDTSTYETENRQLDILAFPVGLFLGSVAGSVIFTTSTTTTTTTTTKKPFNIFGSGSSSSSDSSNSQIILIQPTQSTTRRTTRTTRRTTRTTKRTTRTTKRTTRTTRRTTSSSSTTTPSLIPDKVLRNFPFCGEKGVSTRIIGGKDIRENEYPWLCSLRFRGSHICGITLISGPPSETILVGAAHCYDKNAGPRDYSIVCGEHNLRRKDKYEVSLKVVEVIVHPLYRRASTTGNDIAIYKVEKESLQGKMRRKKLYPICLPNLQESFMDQSVIVSGWGVTQTRIIRGTPIKVRSIPNVAKHVKVDVISCQDRDEFKFPKGLVCAAASGRDSCQGDSGGPLMAQQRNSDIYSWIGIVSFGVWCAQPGYPGAYTRTSCFLDWIASQFDMKGISTSLGSSSSWSTSCPIGENNLSGVFLSDEDVIIVEDE</sequence>
<keyword evidence="2" id="KW-0964">Secreted</keyword>
<keyword evidence="3" id="KW-0732">Signal</keyword>
<dbReference type="InterPro" id="IPR001254">
    <property type="entry name" value="Trypsin_dom"/>
</dbReference>
<dbReference type="PANTHER" id="PTHR24252">
    <property type="entry name" value="ACROSIN-RELATED"/>
    <property type="match status" value="1"/>
</dbReference>
<protein>
    <submittedName>
        <fullName evidence="7">(salmon louse) hypothetical protein</fullName>
    </submittedName>
</protein>
<evidence type="ECO:0000256" key="4">
    <source>
        <dbReference type="ARBA" id="ARBA00023157"/>
    </source>
</evidence>
<dbReference type="EMBL" id="HG994580">
    <property type="protein sequence ID" value="CAF2778022.1"/>
    <property type="molecule type" value="Genomic_DNA"/>
</dbReference>
<evidence type="ECO:0000313" key="8">
    <source>
        <dbReference type="Proteomes" id="UP000675881"/>
    </source>
</evidence>
<accession>A0A7R8H056</accession>
<dbReference type="Pfam" id="PF00089">
    <property type="entry name" value="Trypsin"/>
    <property type="match status" value="1"/>
</dbReference>
<keyword evidence="4" id="KW-1015">Disulfide bond</keyword>
<name>A0A7R8H056_LEPSM</name>
<evidence type="ECO:0000313" key="7">
    <source>
        <dbReference type="EMBL" id="CAF2778022.1"/>
    </source>
</evidence>
<dbReference type="CDD" id="cd00190">
    <property type="entry name" value="Tryp_SPc"/>
    <property type="match status" value="1"/>
</dbReference>
<dbReference type="InterPro" id="IPR001314">
    <property type="entry name" value="Peptidase_S1A"/>
</dbReference>
<dbReference type="GO" id="GO:0006508">
    <property type="term" value="P:proteolysis"/>
    <property type="evidence" value="ECO:0007669"/>
    <property type="project" value="InterPro"/>
</dbReference>
<keyword evidence="8" id="KW-1185">Reference proteome</keyword>
<dbReference type="PROSITE" id="PS00135">
    <property type="entry name" value="TRYPSIN_SER"/>
    <property type="match status" value="1"/>
</dbReference>
<gene>
    <name evidence="7" type="ORF">LSAA_1749</name>
</gene>
<dbReference type="FunFam" id="2.40.10.10:FF:000054">
    <property type="entry name" value="Complement C1r subcomponent"/>
    <property type="match status" value="1"/>
</dbReference>
<dbReference type="InterPro" id="IPR043504">
    <property type="entry name" value="Peptidase_S1_PA_chymotrypsin"/>
</dbReference>
<organism evidence="7 8">
    <name type="scientific">Lepeophtheirus salmonis</name>
    <name type="common">Salmon louse</name>
    <name type="synonym">Caligus salmonis</name>
    <dbReference type="NCBI Taxonomy" id="72036"/>
    <lineage>
        <taxon>Eukaryota</taxon>
        <taxon>Metazoa</taxon>
        <taxon>Ecdysozoa</taxon>
        <taxon>Arthropoda</taxon>
        <taxon>Crustacea</taxon>
        <taxon>Multicrustacea</taxon>
        <taxon>Hexanauplia</taxon>
        <taxon>Copepoda</taxon>
        <taxon>Siphonostomatoida</taxon>
        <taxon>Caligidae</taxon>
        <taxon>Lepeophtheirus</taxon>
    </lineage>
</organism>
<dbReference type="GO" id="GO:0004252">
    <property type="term" value="F:serine-type endopeptidase activity"/>
    <property type="evidence" value="ECO:0007669"/>
    <property type="project" value="InterPro"/>
</dbReference>
<dbReference type="GO" id="GO:0005576">
    <property type="term" value="C:extracellular region"/>
    <property type="evidence" value="ECO:0007669"/>
    <property type="project" value="UniProtKB-SubCell"/>
</dbReference>
<proteinExistence type="predicted"/>
<evidence type="ECO:0000256" key="6">
    <source>
        <dbReference type="SAM" id="MobiDB-lite"/>
    </source>
</evidence>
<dbReference type="AlphaFoldDB" id="A0A7R8H056"/>
<dbReference type="PROSITE" id="PS50240">
    <property type="entry name" value="TRYPSIN_DOM"/>
    <property type="match status" value="1"/>
</dbReference>
<dbReference type="InterPro" id="IPR033116">
    <property type="entry name" value="TRYPSIN_SER"/>
</dbReference>
<dbReference type="SMART" id="SM00020">
    <property type="entry name" value="Tryp_SPc"/>
    <property type="match status" value="1"/>
</dbReference>